<evidence type="ECO:0000313" key="2">
    <source>
        <dbReference type="EMBL" id="KAJ4454623.1"/>
    </source>
</evidence>
<protein>
    <submittedName>
        <fullName evidence="2">Uncharacterized protein</fullName>
    </submittedName>
</protein>
<keyword evidence="1" id="KW-1133">Transmembrane helix</keyword>
<accession>A0ABQ8U9C7</accession>
<sequence>MKEPARRSGNPNGLREDKPLHQARWRRIDGSDGKYNPGGQLDIKLSRIIRLFNLLRGIGITGIISIIRLFILLRSISITGIISIIRLFILLRSISITGIIRHFGGLGRNLRSWLGTDRLDAGGVGGGEEVSVGELGRGGLGLRRRL</sequence>
<name>A0ABQ8U9C7_9EUKA</name>
<keyword evidence="1" id="KW-0812">Transmembrane</keyword>
<organism evidence="2 3">
    <name type="scientific">Paratrimastix pyriformis</name>
    <dbReference type="NCBI Taxonomy" id="342808"/>
    <lineage>
        <taxon>Eukaryota</taxon>
        <taxon>Metamonada</taxon>
        <taxon>Preaxostyla</taxon>
        <taxon>Paratrimastigidae</taxon>
        <taxon>Paratrimastix</taxon>
    </lineage>
</organism>
<dbReference type="Proteomes" id="UP001141327">
    <property type="component" value="Unassembled WGS sequence"/>
</dbReference>
<gene>
    <name evidence="2" type="ORF">PAPYR_10598</name>
</gene>
<evidence type="ECO:0000313" key="3">
    <source>
        <dbReference type="Proteomes" id="UP001141327"/>
    </source>
</evidence>
<comment type="caution">
    <text evidence="2">The sequence shown here is derived from an EMBL/GenBank/DDBJ whole genome shotgun (WGS) entry which is preliminary data.</text>
</comment>
<dbReference type="EMBL" id="JAPMOS010000143">
    <property type="protein sequence ID" value="KAJ4454623.1"/>
    <property type="molecule type" value="Genomic_DNA"/>
</dbReference>
<evidence type="ECO:0000256" key="1">
    <source>
        <dbReference type="SAM" id="Phobius"/>
    </source>
</evidence>
<feature type="transmembrane region" description="Helical" evidence="1">
    <location>
        <begin position="78"/>
        <end position="100"/>
    </location>
</feature>
<keyword evidence="3" id="KW-1185">Reference proteome</keyword>
<feature type="transmembrane region" description="Helical" evidence="1">
    <location>
        <begin position="54"/>
        <end position="72"/>
    </location>
</feature>
<proteinExistence type="predicted"/>
<reference evidence="2" key="1">
    <citation type="journal article" date="2022" name="bioRxiv">
        <title>Genomics of Preaxostyla Flagellates Illuminates Evolutionary Transitions and the Path Towards Mitochondrial Loss.</title>
        <authorList>
            <person name="Novak L.V.F."/>
            <person name="Treitli S.C."/>
            <person name="Pyrih J."/>
            <person name="Halakuc P."/>
            <person name="Pipaliya S.V."/>
            <person name="Vacek V."/>
            <person name="Brzon O."/>
            <person name="Soukal P."/>
            <person name="Eme L."/>
            <person name="Dacks J.B."/>
            <person name="Karnkowska A."/>
            <person name="Elias M."/>
            <person name="Hampl V."/>
        </authorList>
    </citation>
    <scope>NUCLEOTIDE SEQUENCE</scope>
    <source>
        <strain evidence="2">RCP-MX</strain>
    </source>
</reference>
<keyword evidence="1" id="KW-0472">Membrane</keyword>